<keyword evidence="1" id="KW-1133">Transmembrane helix</keyword>
<evidence type="ECO:0000313" key="2">
    <source>
        <dbReference type="EMBL" id="KRG75390.1"/>
    </source>
</evidence>
<dbReference type="PATRIC" id="fig|336566.3.peg.1888"/>
<protein>
    <recommendedName>
        <fullName evidence="4">Transmembrane protein</fullName>
    </recommendedName>
</protein>
<evidence type="ECO:0008006" key="4">
    <source>
        <dbReference type="Google" id="ProtNLM"/>
    </source>
</evidence>
<dbReference type="RefSeq" id="WP_057638537.1">
    <property type="nucleotide sequence ID" value="NZ_LDJM01000031.1"/>
</dbReference>
<evidence type="ECO:0000256" key="1">
    <source>
        <dbReference type="SAM" id="Phobius"/>
    </source>
</evidence>
<evidence type="ECO:0000313" key="3">
    <source>
        <dbReference type="Proteomes" id="UP000050956"/>
    </source>
</evidence>
<dbReference type="Proteomes" id="UP000050956">
    <property type="component" value="Unassembled WGS sequence"/>
</dbReference>
<reference evidence="2 3" key="1">
    <citation type="submission" date="2015-05" db="EMBL/GenBank/DDBJ databases">
        <title>Genome sequencing and analysis of members of genus Stenotrophomonas.</title>
        <authorList>
            <person name="Patil P.P."/>
            <person name="Midha S."/>
            <person name="Patil P.B."/>
        </authorList>
    </citation>
    <scope>NUCLEOTIDE SEQUENCE [LARGE SCALE GENOMIC DNA]</scope>
    <source>
        <strain evidence="2 3">DSM 24757</strain>
    </source>
</reference>
<organism evidence="2 3">
    <name type="scientific">Stenotrophomonas ginsengisoli</name>
    <dbReference type="NCBI Taxonomy" id="336566"/>
    <lineage>
        <taxon>Bacteria</taxon>
        <taxon>Pseudomonadati</taxon>
        <taxon>Pseudomonadota</taxon>
        <taxon>Gammaproteobacteria</taxon>
        <taxon>Lysobacterales</taxon>
        <taxon>Lysobacteraceae</taxon>
        <taxon>Stenotrophomonas</taxon>
    </lineage>
</organism>
<dbReference type="AlphaFoldDB" id="A0A0R0DBV4"/>
<feature type="transmembrane region" description="Helical" evidence="1">
    <location>
        <begin position="7"/>
        <end position="27"/>
    </location>
</feature>
<proteinExistence type="predicted"/>
<dbReference type="STRING" id="336566.ABB30_11930"/>
<gene>
    <name evidence="2" type="ORF">ABB30_11930</name>
</gene>
<keyword evidence="1" id="KW-0812">Transmembrane</keyword>
<keyword evidence="3" id="KW-1185">Reference proteome</keyword>
<accession>A0A0R0DBV4</accession>
<keyword evidence="1" id="KW-0472">Membrane</keyword>
<name>A0A0R0DBV4_9GAMM</name>
<feature type="transmembrane region" description="Helical" evidence="1">
    <location>
        <begin position="69"/>
        <end position="91"/>
    </location>
</feature>
<comment type="caution">
    <text evidence="2">The sequence shown here is derived from an EMBL/GenBank/DDBJ whole genome shotgun (WGS) entry which is preliminary data.</text>
</comment>
<dbReference type="EMBL" id="LDJM01000031">
    <property type="protein sequence ID" value="KRG75390.1"/>
    <property type="molecule type" value="Genomic_DNA"/>
</dbReference>
<sequence>MDWLRYLGLGLSTIVLVSGGFGLLMAWCWPDLYNQRFLAWAYAEKVIGKQRSDRTWYCLWMITLGSTQILLHLSWVLPGFMMLGMFLFCAYQLRDRLYLRDSAR</sequence>